<dbReference type="Proteomes" id="UP000515156">
    <property type="component" value="Chromosome 6"/>
</dbReference>
<dbReference type="FunCoup" id="A0A6P7YHG1">
    <property type="interactions" value="964"/>
</dbReference>
<name>A0A6P7YHG1_9AMPH</name>
<organism evidence="2 3">
    <name type="scientific">Microcaecilia unicolor</name>
    <dbReference type="NCBI Taxonomy" id="1415580"/>
    <lineage>
        <taxon>Eukaryota</taxon>
        <taxon>Metazoa</taxon>
        <taxon>Chordata</taxon>
        <taxon>Craniata</taxon>
        <taxon>Vertebrata</taxon>
        <taxon>Euteleostomi</taxon>
        <taxon>Amphibia</taxon>
        <taxon>Gymnophiona</taxon>
        <taxon>Siphonopidae</taxon>
        <taxon>Microcaecilia</taxon>
    </lineage>
</organism>
<gene>
    <name evidence="3" type="primary">COPRS</name>
</gene>
<evidence type="ECO:0000256" key="1">
    <source>
        <dbReference type="SAM" id="MobiDB-lite"/>
    </source>
</evidence>
<dbReference type="KEGG" id="muo:115472262"/>
<dbReference type="GO" id="GO:0042393">
    <property type="term" value="F:histone binding"/>
    <property type="evidence" value="ECO:0007669"/>
    <property type="project" value="InterPro"/>
</dbReference>
<dbReference type="OrthoDB" id="9017978at2759"/>
<dbReference type="Pfam" id="PF15340">
    <property type="entry name" value="COPR5"/>
    <property type="match status" value="1"/>
</dbReference>
<dbReference type="GO" id="GO:0005634">
    <property type="term" value="C:nucleus"/>
    <property type="evidence" value="ECO:0007669"/>
    <property type="project" value="InterPro"/>
</dbReference>
<feature type="compositionally biased region" description="Low complexity" evidence="1">
    <location>
        <begin position="65"/>
        <end position="80"/>
    </location>
</feature>
<accession>A0A6P7YHG1</accession>
<protein>
    <submittedName>
        <fullName evidence="3">Coordinator of PRMT5 and differentiation stimulator isoform X1</fullName>
    </submittedName>
</protein>
<evidence type="ECO:0000313" key="2">
    <source>
        <dbReference type="Proteomes" id="UP000515156"/>
    </source>
</evidence>
<dbReference type="InParanoid" id="A0A6P7YHG1"/>
<proteinExistence type="predicted"/>
<dbReference type="PANTHER" id="PTHR36461:SF1">
    <property type="entry name" value="COORDINATOR OF PRMT5 AND DIFFERENTIATION STIMULATOR"/>
    <property type="match status" value="1"/>
</dbReference>
<reference evidence="3" key="1">
    <citation type="submission" date="2025-08" db="UniProtKB">
        <authorList>
            <consortium name="RefSeq"/>
        </authorList>
    </citation>
    <scope>IDENTIFICATION</scope>
</reference>
<dbReference type="InterPro" id="IPR029289">
    <property type="entry name" value="COPR5"/>
</dbReference>
<sequence length="195" mass="21682">MQLEDQAIAVAVEGKCQTEQKASFSGNSTMMWKPQREYLQKKVQSHSDGSFCWPERAASLTGNVESAGDATDSDASSETSFAEDYDEGMDKYNEADVDDLDVEFEACDPANAFIPEVRMDMEYEKEDWDKELNADDPYDFEDIDPDFQPKGLVASSVEQQENSSMYLPSLHHAAPLITTVAIVACETGQFDDVDS</sequence>
<evidence type="ECO:0000313" key="3">
    <source>
        <dbReference type="RefSeq" id="XP_030062329.1"/>
    </source>
</evidence>
<dbReference type="AlphaFoldDB" id="A0A6P7YHG1"/>
<dbReference type="RefSeq" id="XP_030062329.1">
    <property type="nucleotide sequence ID" value="XM_030206469.1"/>
</dbReference>
<dbReference type="GeneID" id="115472262"/>
<keyword evidence="2" id="KW-1185">Reference proteome</keyword>
<dbReference type="CTD" id="55352"/>
<feature type="region of interest" description="Disordered" evidence="1">
    <location>
        <begin position="64"/>
        <end position="88"/>
    </location>
</feature>
<dbReference type="PANTHER" id="PTHR36461">
    <property type="entry name" value="COORDINATOR OF PRMT5 AND DIFFERENTIATION STIMULATOR"/>
    <property type="match status" value="1"/>
</dbReference>